<feature type="non-terminal residue" evidence="1">
    <location>
        <position position="36"/>
    </location>
</feature>
<accession>A0A4Y7J4B5</accession>
<name>A0A4Y7J4B5_PAPSO</name>
<dbReference type="AlphaFoldDB" id="A0A4Y7J4B5"/>
<dbReference type="Gramene" id="RZC54890">
    <property type="protein sequence ID" value="RZC54890"/>
    <property type="gene ID" value="C5167_013743"/>
</dbReference>
<organism evidence="1 2">
    <name type="scientific">Papaver somniferum</name>
    <name type="common">Opium poppy</name>
    <dbReference type="NCBI Taxonomy" id="3469"/>
    <lineage>
        <taxon>Eukaryota</taxon>
        <taxon>Viridiplantae</taxon>
        <taxon>Streptophyta</taxon>
        <taxon>Embryophyta</taxon>
        <taxon>Tracheophyta</taxon>
        <taxon>Spermatophyta</taxon>
        <taxon>Magnoliopsida</taxon>
        <taxon>Ranunculales</taxon>
        <taxon>Papaveraceae</taxon>
        <taxon>Papaveroideae</taxon>
        <taxon>Papaver</taxon>
    </lineage>
</organism>
<sequence length="36" mass="4492">MQLRKWLHSLLCIYKSCRFSYASLKMHNTLCSYYFR</sequence>
<evidence type="ECO:0000313" key="2">
    <source>
        <dbReference type="Proteomes" id="UP000316621"/>
    </source>
</evidence>
<evidence type="ECO:0000313" key="1">
    <source>
        <dbReference type="EMBL" id="RZC54890.1"/>
    </source>
</evidence>
<proteinExistence type="predicted"/>
<keyword evidence="2" id="KW-1185">Reference proteome</keyword>
<protein>
    <submittedName>
        <fullName evidence="1">Uncharacterized protein</fullName>
    </submittedName>
</protein>
<dbReference type="EMBL" id="CM010717">
    <property type="protein sequence ID" value="RZC54890.1"/>
    <property type="molecule type" value="Genomic_DNA"/>
</dbReference>
<gene>
    <name evidence="1" type="ORF">C5167_013743</name>
</gene>
<reference evidence="1 2" key="1">
    <citation type="journal article" date="2018" name="Science">
        <title>The opium poppy genome and morphinan production.</title>
        <authorList>
            <person name="Guo L."/>
            <person name="Winzer T."/>
            <person name="Yang X."/>
            <person name="Li Y."/>
            <person name="Ning Z."/>
            <person name="He Z."/>
            <person name="Teodor R."/>
            <person name="Lu Y."/>
            <person name="Bowser T.A."/>
            <person name="Graham I.A."/>
            <person name="Ye K."/>
        </authorList>
    </citation>
    <scope>NUCLEOTIDE SEQUENCE [LARGE SCALE GENOMIC DNA]</scope>
    <source>
        <strain evidence="2">cv. HN1</strain>
        <tissue evidence="1">Leaves</tissue>
    </source>
</reference>
<dbReference type="Proteomes" id="UP000316621">
    <property type="component" value="Chromosome 3"/>
</dbReference>